<dbReference type="EMBL" id="JANPWB010000003">
    <property type="protein sequence ID" value="KAJ1197353.1"/>
    <property type="molecule type" value="Genomic_DNA"/>
</dbReference>
<keyword evidence="3" id="KW-1185">Reference proteome</keyword>
<evidence type="ECO:0000256" key="1">
    <source>
        <dbReference type="SAM" id="MobiDB-lite"/>
    </source>
</evidence>
<organism evidence="2 3">
    <name type="scientific">Pleurodeles waltl</name>
    <name type="common">Iberian ribbed newt</name>
    <dbReference type="NCBI Taxonomy" id="8319"/>
    <lineage>
        <taxon>Eukaryota</taxon>
        <taxon>Metazoa</taxon>
        <taxon>Chordata</taxon>
        <taxon>Craniata</taxon>
        <taxon>Vertebrata</taxon>
        <taxon>Euteleostomi</taxon>
        <taxon>Amphibia</taxon>
        <taxon>Batrachia</taxon>
        <taxon>Caudata</taxon>
        <taxon>Salamandroidea</taxon>
        <taxon>Salamandridae</taxon>
        <taxon>Pleurodelinae</taxon>
        <taxon>Pleurodeles</taxon>
    </lineage>
</organism>
<feature type="region of interest" description="Disordered" evidence="1">
    <location>
        <begin position="39"/>
        <end position="74"/>
    </location>
</feature>
<protein>
    <submittedName>
        <fullName evidence="2">Uncharacterized protein</fullName>
    </submittedName>
</protein>
<comment type="caution">
    <text evidence="2">The sequence shown here is derived from an EMBL/GenBank/DDBJ whole genome shotgun (WGS) entry which is preliminary data.</text>
</comment>
<evidence type="ECO:0000313" key="3">
    <source>
        <dbReference type="Proteomes" id="UP001066276"/>
    </source>
</evidence>
<name>A0AAV7V7U0_PLEWA</name>
<dbReference type="AlphaFoldDB" id="A0AAV7V7U0"/>
<reference evidence="2" key="1">
    <citation type="journal article" date="2022" name="bioRxiv">
        <title>Sequencing and chromosome-scale assembly of the giantPleurodeles waltlgenome.</title>
        <authorList>
            <person name="Brown T."/>
            <person name="Elewa A."/>
            <person name="Iarovenko S."/>
            <person name="Subramanian E."/>
            <person name="Araus A.J."/>
            <person name="Petzold A."/>
            <person name="Susuki M."/>
            <person name="Suzuki K.-i.T."/>
            <person name="Hayashi T."/>
            <person name="Toyoda A."/>
            <person name="Oliveira C."/>
            <person name="Osipova E."/>
            <person name="Leigh N.D."/>
            <person name="Simon A."/>
            <person name="Yun M.H."/>
        </authorList>
    </citation>
    <scope>NUCLEOTIDE SEQUENCE</scope>
    <source>
        <strain evidence="2">20211129_DDA</strain>
        <tissue evidence="2">Liver</tissue>
    </source>
</reference>
<dbReference type="Proteomes" id="UP001066276">
    <property type="component" value="Chromosome 2_1"/>
</dbReference>
<gene>
    <name evidence="2" type="ORF">NDU88_001213</name>
</gene>
<accession>A0AAV7V7U0</accession>
<sequence>MAAAARYFCVRGAASRPAATLKVAPCKRGEGWASVPSVAISSGGRAEPKQPRSVRTRGKRGGATAGRARPAPLL</sequence>
<evidence type="ECO:0000313" key="2">
    <source>
        <dbReference type="EMBL" id="KAJ1197353.1"/>
    </source>
</evidence>
<feature type="compositionally biased region" description="Low complexity" evidence="1">
    <location>
        <begin position="65"/>
        <end position="74"/>
    </location>
</feature>
<proteinExistence type="predicted"/>